<proteinExistence type="inferred from homology"/>
<evidence type="ECO:0000256" key="3">
    <source>
        <dbReference type="ARBA" id="ARBA00022729"/>
    </source>
</evidence>
<dbReference type="AlphaFoldDB" id="A0A9X1YJ40"/>
<evidence type="ECO:0000313" key="6">
    <source>
        <dbReference type="Proteomes" id="UP001139353"/>
    </source>
</evidence>
<keyword evidence="6" id="KW-1185">Reference proteome</keyword>
<sequence>MSHPFTRRRFLHNGGLLGAGLAISGFARASATPLRIVSNPGLENATLNALMERQDYFRRFGVEVQNIEVPGVSGPFDAIAAGDADACFVSGYNLVLPRIAQGSPLRIVGAGMRKVALVVFAKPGTMRGLADLEGRTVAVGPRLGLLHTLMLRLLAEKGLDASTVKFVDKGGNDQCYDAVVQGEADACCSSVSHLDDTKALVPLAGGRLWQQLPGCVFQTAYASTVAIAQKHESLVAAMAAHGALYEYLMSPDARDAFFEARRRASKKFDPASAQAVWDFNQTQRPYSRDLSMTASDLDYLQDMDVALGSLKHRLPIDDLADMRAATEAARRFG</sequence>
<protein>
    <submittedName>
        <fullName evidence="5">ABC transporter substrate-binding protein</fullName>
    </submittedName>
</protein>
<dbReference type="InterPro" id="IPR015168">
    <property type="entry name" value="SsuA/THI5"/>
</dbReference>
<reference evidence="5" key="1">
    <citation type="submission" date="2021-11" db="EMBL/GenBank/DDBJ databases">
        <title>BS-T2-15 a new species belonging to the Comamonadaceae family isolated from the soil of a French oak forest.</title>
        <authorList>
            <person name="Mieszkin S."/>
            <person name="Alain K."/>
        </authorList>
    </citation>
    <scope>NUCLEOTIDE SEQUENCE</scope>
    <source>
        <strain evidence="5">BS-T2-15</strain>
    </source>
</reference>
<dbReference type="PANTHER" id="PTHR30024">
    <property type="entry name" value="ALIPHATIC SULFONATES-BINDING PROTEIN-RELATED"/>
    <property type="match status" value="1"/>
</dbReference>
<dbReference type="SUPFAM" id="SSF53850">
    <property type="entry name" value="Periplasmic binding protein-like II"/>
    <property type="match status" value="1"/>
</dbReference>
<dbReference type="InterPro" id="IPR006311">
    <property type="entry name" value="TAT_signal"/>
</dbReference>
<accession>A0A9X1YJ40</accession>
<evidence type="ECO:0000259" key="4">
    <source>
        <dbReference type="Pfam" id="PF09084"/>
    </source>
</evidence>
<comment type="subcellular location">
    <subcellularLocation>
        <location evidence="1">Periplasm</location>
    </subcellularLocation>
</comment>
<comment type="similarity">
    <text evidence="2">Belongs to the bacterial solute-binding protein SsuA/TauA family.</text>
</comment>
<dbReference type="GO" id="GO:0042597">
    <property type="term" value="C:periplasmic space"/>
    <property type="evidence" value="ECO:0007669"/>
    <property type="project" value="UniProtKB-SubCell"/>
</dbReference>
<organism evidence="5 6">
    <name type="scientific">Scleromatobacter humisilvae</name>
    <dbReference type="NCBI Taxonomy" id="2897159"/>
    <lineage>
        <taxon>Bacteria</taxon>
        <taxon>Pseudomonadati</taxon>
        <taxon>Pseudomonadota</taxon>
        <taxon>Betaproteobacteria</taxon>
        <taxon>Burkholderiales</taxon>
        <taxon>Sphaerotilaceae</taxon>
        <taxon>Scleromatobacter</taxon>
    </lineage>
</organism>
<comment type="caution">
    <text evidence="5">The sequence shown here is derived from an EMBL/GenBank/DDBJ whole genome shotgun (WGS) entry which is preliminary data.</text>
</comment>
<dbReference type="RefSeq" id="WP_275681348.1">
    <property type="nucleotide sequence ID" value="NZ_JAJLJH010000001.1"/>
</dbReference>
<dbReference type="PROSITE" id="PS51318">
    <property type="entry name" value="TAT"/>
    <property type="match status" value="1"/>
</dbReference>
<dbReference type="EMBL" id="JAJLJH010000001">
    <property type="protein sequence ID" value="MCK9685342.1"/>
    <property type="molecule type" value="Genomic_DNA"/>
</dbReference>
<dbReference type="Pfam" id="PF09084">
    <property type="entry name" value="NMT1"/>
    <property type="match status" value="1"/>
</dbReference>
<gene>
    <name evidence="5" type="ORF">LPC04_06390</name>
</gene>
<dbReference type="PANTHER" id="PTHR30024:SF47">
    <property type="entry name" value="TAURINE-BINDING PERIPLASMIC PROTEIN"/>
    <property type="match status" value="1"/>
</dbReference>
<feature type="domain" description="SsuA/THI5-like" evidence="4">
    <location>
        <begin position="53"/>
        <end position="188"/>
    </location>
</feature>
<dbReference type="Gene3D" id="3.40.190.10">
    <property type="entry name" value="Periplasmic binding protein-like II"/>
    <property type="match status" value="2"/>
</dbReference>
<evidence type="ECO:0000256" key="2">
    <source>
        <dbReference type="ARBA" id="ARBA00010742"/>
    </source>
</evidence>
<name>A0A9X1YJ40_9BURK</name>
<evidence type="ECO:0000313" key="5">
    <source>
        <dbReference type="EMBL" id="MCK9685342.1"/>
    </source>
</evidence>
<keyword evidence="3" id="KW-0732">Signal</keyword>
<dbReference type="Proteomes" id="UP001139353">
    <property type="component" value="Unassembled WGS sequence"/>
</dbReference>
<evidence type="ECO:0000256" key="1">
    <source>
        <dbReference type="ARBA" id="ARBA00004418"/>
    </source>
</evidence>